<dbReference type="EMBL" id="CAMXCT010006506">
    <property type="protein sequence ID" value="CAI4014900.1"/>
    <property type="molecule type" value="Genomic_DNA"/>
</dbReference>
<dbReference type="AlphaFoldDB" id="A0A9P1DRA7"/>
<evidence type="ECO:0000313" key="2">
    <source>
        <dbReference type="EMBL" id="CAL4802212.1"/>
    </source>
</evidence>
<comment type="caution">
    <text evidence="1">The sequence shown here is derived from an EMBL/GenBank/DDBJ whole genome shotgun (WGS) entry which is preliminary data.</text>
</comment>
<protein>
    <submittedName>
        <fullName evidence="1">Uncharacterized protein</fullName>
    </submittedName>
</protein>
<sequence length="103" mass="11639">MRENIYTHNTLDEYIHLGYQLMNDYPDVAGQVMAVASTVSEMIDSDGIRNVAEGAADRVKDFVNYDQVQSVTNKVKDIMGSEEAQEMVNQVGKFMNQAKSWWG</sequence>
<gene>
    <name evidence="1" type="ORF">C1SCF055_LOCUS39762</name>
</gene>
<dbReference type="EMBL" id="CAMXCT020006506">
    <property type="protein sequence ID" value="CAL1168275.1"/>
    <property type="molecule type" value="Genomic_DNA"/>
</dbReference>
<reference evidence="2 3" key="2">
    <citation type="submission" date="2024-05" db="EMBL/GenBank/DDBJ databases">
        <authorList>
            <person name="Chen Y."/>
            <person name="Shah S."/>
            <person name="Dougan E. K."/>
            <person name="Thang M."/>
            <person name="Chan C."/>
        </authorList>
    </citation>
    <scope>NUCLEOTIDE SEQUENCE [LARGE SCALE GENOMIC DNA]</scope>
</reference>
<keyword evidence="3" id="KW-1185">Reference proteome</keyword>
<proteinExistence type="predicted"/>
<evidence type="ECO:0000313" key="1">
    <source>
        <dbReference type="EMBL" id="CAI4014900.1"/>
    </source>
</evidence>
<reference evidence="1" key="1">
    <citation type="submission" date="2022-10" db="EMBL/GenBank/DDBJ databases">
        <authorList>
            <person name="Chen Y."/>
            <person name="Dougan E. K."/>
            <person name="Chan C."/>
            <person name="Rhodes N."/>
            <person name="Thang M."/>
        </authorList>
    </citation>
    <scope>NUCLEOTIDE SEQUENCE</scope>
</reference>
<dbReference type="Proteomes" id="UP001152797">
    <property type="component" value="Unassembled WGS sequence"/>
</dbReference>
<organism evidence="1">
    <name type="scientific">Cladocopium goreaui</name>
    <dbReference type="NCBI Taxonomy" id="2562237"/>
    <lineage>
        <taxon>Eukaryota</taxon>
        <taxon>Sar</taxon>
        <taxon>Alveolata</taxon>
        <taxon>Dinophyceae</taxon>
        <taxon>Suessiales</taxon>
        <taxon>Symbiodiniaceae</taxon>
        <taxon>Cladocopium</taxon>
    </lineage>
</organism>
<dbReference type="EMBL" id="CAMXCT030006506">
    <property type="protein sequence ID" value="CAL4802212.1"/>
    <property type="molecule type" value="Genomic_DNA"/>
</dbReference>
<evidence type="ECO:0000313" key="3">
    <source>
        <dbReference type="Proteomes" id="UP001152797"/>
    </source>
</evidence>
<accession>A0A9P1DRA7</accession>
<name>A0A9P1DRA7_9DINO</name>